<dbReference type="PANTHER" id="PTHR46401">
    <property type="entry name" value="GLYCOSYLTRANSFERASE WBBK-RELATED"/>
    <property type="match status" value="1"/>
</dbReference>
<organism evidence="2 3">
    <name type="scientific">Candidatus Roizmanbacteria bacterium CG_4_9_14_3_um_filter_33_18</name>
    <dbReference type="NCBI Taxonomy" id="1974841"/>
    <lineage>
        <taxon>Bacteria</taxon>
        <taxon>Candidatus Roizmaniibacteriota</taxon>
    </lineage>
</organism>
<dbReference type="EMBL" id="PFWL01000086">
    <property type="protein sequence ID" value="PJA55741.1"/>
    <property type="molecule type" value="Genomic_DNA"/>
</dbReference>
<evidence type="ECO:0000313" key="3">
    <source>
        <dbReference type="Proteomes" id="UP000229647"/>
    </source>
</evidence>
<gene>
    <name evidence="2" type="ORF">CO165_01960</name>
</gene>
<name>A0A2M7XYD6_9BACT</name>
<sequence>MKIGIDGSIFVFVGSGVANYSFNLVKNLLLIDKKNEYRIFYSSLRRPKNFYYLDELKKLGAKIYDYPFPPTLLRLWWGNCHLLPIEWFIGKVDFFFSSDFLRPPTNKRTKGITTIHDLTWKIFPQFHEDWIIKAHEKKLAKTIKYEDEIIVDSLNTKKDLIKYYPEIDNKRINVLYPGIGKEFKIVDDKERIINILKKYNISFPSPQSPIPNPFLLYVGAIEPRKNLIRSIEVFNELIKDEKFANFNFIIAGRAGWRKENIF</sequence>
<evidence type="ECO:0000313" key="2">
    <source>
        <dbReference type="EMBL" id="PJA55741.1"/>
    </source>
</evidence>
<dbReference type="Proteomes" id="UP000229647">
    <property type="component" value="Unassembled WGS sequence"/>
</dbReference>
<feature type="non-terminal residue" evidence="2">
    <location>
        <position position="262"/>
    </location>
</feature>
<reference evidence="3" key="1">
    <citation type="submission" date="2017-09" db="EMBL/GenBank/DDBJ databases">
        <title>Depth-based differentiation of microbial function through sediment-hosted aquifers and enrichment of novel symbionts in the deep terrestrial subsurface.</title>
        <authorList>
            <person name="Probst A.J."/>
            <person name="Ladd B."/>
            <person name="Jarett J.K."/>
            <person name="Geller-Mcgrath D.E."/>
            <person name="Sieber C.M.K."/>
            <person name="Emerson J.B."/>
            <person name="Anantharaman K."/>
            <person name="Thomas B.C."/>
            <person name="Malmstrom R."/>
            <person name="Stieglmeier M."/>
            <person name="Klingl A."/>
            <person name="Woyke T."/>
            <person name="Ryan C.M."/>
            <person name="Banfield J.F."/>
        </authorList>
    </citation>
    <scope>NUCLEOTIDE SEQUENCE [LARGE SCALE GENOMIC DNA]</scope>
</reference>
<keyword evidence="1" id="KW-0808">Transferase</keyword>
<dbReference type="SUPFAM" id="SSF53756">
    <property type="entry name" value="UDP-Glycosyltransferase/glycogen phosphorylase"/>
    <property type="match status" value="1"/>
</dbReference>
<dbReference type="PANTHER" id="PTHR46401:SF2">
    <property type="entry name" value="GLYCOSYLTRANSFERASE WBBK-RELATED"/>
    <property type="match status" value="1"/>
</dbReference>
<proteinExistence type="predicted"/>
<comment type="caution">
    <text evidence="2">The sequence shown here is derived from an EMBL/GenBank/DDBJ whole genome shotgun (WGS) entry which is preliminary data.</text>
</comment>
<protein>
    <recommendedName>
        <fullName evidence="4">Glycosyltransferase subfamily 4-like N-terminal domain-containing protein</fullName>
    </recommendedName>
</protein>
<evidence type="ECO:0008006" key="4">
    <source>
        <dbReference type="Google" id="ProtNLM"/>
    </source>
</evidence>
<dbReference type="Gene3D" id="3.40.50.2000">
    <property type="entry name" value="Glycogen Phosphorylase B"/>
    <property type="match status" value="2"/>
</dbReference>
<evidence type="ECO:0000256" key="1">
    <source>
        <dbReference type="ARBA" id="ARBA00022679"/>
    </source>
</evidence>
<dbReference type="AlphaFoldDB" id="A0A2M7XYD6"/>
<dbReference type="GO" id="GO:0016757">
    <property type="term" value="F:glycosyltransferase activity"/>
    <property type="evidence" value="ECO:0007669"/>
    <property type="project" value="TreeGrafter"/>
</dbReference>
<accession>A0A2M7XYD6</accession>
<dbReference type="GO" id="GO:0009103">
    <property type="term" value="P:lipopolysaccharide biosynthetic process"/>
    <property type="evidence" value="ECO:0007669"/>
    <property type="project" value="TreeGrafter"/>
</dbReference>